<dbReference type="InterPro" id="IPR029068">
    <property type="entry name" value="Glyas_Bleomycin-R_OHBP_Dase"/>
</dbReference>
<reference evidence="2 3" key="1">
    <citation type="submission" date="2018-06" db="EMBL/GenBank/DDBJ databases">
        <authorList>
            <consortium name="Pathogen Informatics"/>
            <person name="Doyle S."/>
        </authorList>
    </citation>
    <scope>NUCLEOTIDE SEQUENCE [LARGE SCALE GENOMIC DNA]</scope>
    <source>
        <strain evidence="2 3">NCTC11978</strain>
    </source>
</reference>
<organism evidence="2 3">
    <name type="scientific">Legionella feeleii</name>
    <dbReference type="NCBI Taxonomy" id="453"/>
    <lineage>
        <taxon>Bacteria</taxon>
        <taxon>Pseudomonadati</taxon>
        <taxon>Pseudomonadota</taxon>
        <taxon>Gammaproteobacteria</taxon>
        <taxon>Legionellales</taxon>
        <taxon>Legionellaceae</taxon>
        <taxon>Legionella</taxon>
    </lineage>
</organism>
<feature type="domain" description="VOC" evidence="1">
    <location>
        <begin position="4"/>
        <end position="118"/>
    </location>
</feature>
<dbReference type="InterPro" id="IPR037523">
    <property type="entry name" value="VOC_core"/>
</dbReference>
<dbReference type="GO" id="GO:0051213">
    <property type="term" value="F:dioxygenase activity"/>
    <property type="evidence" value="ECO:0007669"/>
    <property type="project" value="UniProtKB-KW"/>
</dbReference>
<dbReference type="CDD" id="cd06587">
    <property type="entry name" value="VOC"/>
    <property type="match status" value="1"/>
</dbReference>
<dbReference type="EMBL" id="UGNY01000001">
    <property type="protein sequence ID" value="STX39307.1"/>
    <property type="molecule type" value="Genomic_DNA"/>
</dbReference>
<sequence>MLKKVAFIMYPVIDINRARHFYETILGLCVGKISDNGAWVEYDLPQGGCFTITTLAEGVMPSSNAGGSIAFEVEDLTTLTTQLKLAGVKFKLDLFVSPVCQMAIILDSEGNAITLHQLKK</sequence>
<gene>
    <name evidence="2" type="ORF">NCTC11978_02502</name>
</gene>
<dbReference type="Gene3D" id="3.10.180.10">
    <property type="entry name" value="2,3-Dihydroxybiphenyl 1,2-Dioxygenase, domain 1"/>
    <property type="match status" value="1"/>
</dbReference>
<evidence type="ECO:0000259" key="1">
    <source>
        <dbReference type="PROSITE" id="PS51819"/>
    </source>
</evidence>
<name>A0A378IVQ4_9GAMM</name>
<protein>
    <submittedName>
        <fullName evidence="2">Glyoxalase/bleomycin resistance protein/dioxygenase</fullName>
    </submittedName>
</protein>
<proteinExistence type="predicted"/>
<dbReference type="SUPFAM" id="SSF54593">
    <property type="entry name" value="Glyoxalase/Bleomycin resistance protein/Dihydroxybiphenyl dioxygenase"/>
    <property type="match status" value="1"/>
</dbReference>
<dbReference type="Proteomes" id="UP000254033">
    <property type="component" value="Unassembled WGS sequence"/>
</dbReference>
<keyword evidence="2" id="KW-0223">Dioxygenase</keyword>
<dbReference type="AlphaFoldDB" id="A0A378IVQ4"/>
<evidence type="ECO:0000313" key="3">
    <source>
        <dbReference type="Proteomes" id="UP000254033"/>
    </source>
</evidence>
<dbReference type="InterPro" id="IPR004360">
    <property type="entry name" value="Glyas_Fos-R_dOase_dom"/>
</dbReference>
<dbReference type="PROSITE" id="PS51819">
    <property type="entry name" value="VOC"/>
    <property type="match status" value="1"/>
</dbReference>
<dbReference type="Pfam" id="PF00903">
    <property type="entry name" value="Glyoxalase"/>
    <property type="match status" value="1"/>
</dbReference>
<evidence type="ECO:0000313" key="2">
    <source>
        <dbReference type="EMBL" id="STX39307.1"/>
    </source>
</evidence>
<dbReference type="RefSeq" id="WP_115175824.1">
    <property type="nucleotide sequence ID" value="NZ_UGNY01000001.1"/>
</dbReference>
<accession>A0A378IVQ4</accession>
<keyword evidence="2" id="KW-0560">Oxidoreductase</keyword>